<dbReference type="Proteomes" id="UP000325577">
    <property type="component" value="Linkage Group LG0"/>
</dbReference>
<name>A0A5J5C594_9ASTE</name>
<protein>
    <submittedName>
        <fullName evidence="1">Uncharacterized protein</fullName>
    </submittedName>
</protein>
<proteinExistence type="predicted"/>
<evidence type="ECO:0000313" key="2">
    <source>
        <dbReference type="Proteomes" id="UP000325577"/>
    </source>
</evidence>
<evidence type="ECO:0000313" key="1">
    <source>
        <dbReference type="EMBL" id="KAA8550329.1"/>
    </source>
</evidence>
<reference evidence="1 2" key="1">
    <citation type="submission" date="2019-09" db="EMBL/GenBank/DDBJ databases">
        <title>A chromosome-level genome assembly of the Chinese tupelo Nyssa sinensis.</title>
        <authorList>
            <person name="Yang X."/>
            <person name="Kang M."/>
            <person name="Yang Y."/>
            <person name="Xiong H."/>
            <person name="Wang M."/>
            <person name="Zhang Z."/>
            <person name="Wang Z."/>
            <person name="Wu H."/>
            <person name="Ma T."/>
            <person name="Liu J."/>
            <person name="Xi Z."/>
        </authorList>
    </citation>
    <scope>NUCLEOTIDE SEQUENCE [LARGE SCALE GENOMIC DNA]</scope>
    <source>
        <strain evidence="1">J267</strain>
        <tissue evidence="1">Leaf</tissue>
    </source>
</reference>
<accession>A0A5J5C594</accession>
<dbReference type="AlphaFoldDB" id="A0A5J5C594"/>
<gene>
    <name evidence="1" type="ORF">F0562_002013</name>
</gene>
<dbReference type="EMBL" id="CM018031">
    <property type="protein sequence ID" value="KAA8550329.1"/>
    <property type="molecule type" value="Genomic_DNA"/>
</dbReference>
<keyword evidence="2" id="KW-1185">Reference proteome</keyword>
<organism evidence="1 2">
    <name type="scientific">Nyssa sinensis</name>
    <dbReference type="NCBI Taxonomy" id="561372"/>
    <lineage>
        <taxon>Eukaryota</taxon>
        <taxon>Viridiplantae</taxon>
        <taxon>Streptophyta</taxon>
        <taxon>Embryophyta</taxon>
        <taxon>Tracheophyta</taxon>
        <taxon>Spermatophyta</taxon>
        <taxon>Magnoliopsida</taxon>
        <taxon>eudicotyledons</taxon>
        <taxon>Gunneridae</taxon>
        <taxon>Pentapetalae</taxon>
        <taxon>asterids</taxon>
        <taxon>Cornales</taxon>
        <taxon>Nyssaceae</taxon>
        <taxon>Nyssa</taxon>
    </lineage>
</organism>
<sequence length="157" mass="17506">MAMDIDIHQGDPTEFQSSLLVHWFESLVPISVSGKKKLSRNLQLGPQNPVDHEAYWFIGFAGAFKFSSVNYFVTVPTIMELNGLWVADVAYEMVSPVFGVIDNGGGGRCTWVGHDDSALGLLVLNFMPSPFTVLQEVLMVVVHVLRHRRSWAHGHHC</sequence>